<dbReference type="Gene3D" id="3.40.50.1820">
    <property type="entry name" value="alpha/beta hydrolase"/>
    <property type="match status" value="1"/>
</dbReference>
<dbReference type="PROSITE" id="PS51257">
    <property type="entry name" value="PROKAR_LIPOPROTEIN"/>
    <property type="match status" value="1"/>
</dbReference>
<dbReference type="GO" id="GO:0005576">
    <property type="term" value="C:extracellular region"/>
    <property type="evidence" value="ECO:0007669"/>
    <property type="project" value="InterPro"/>
</dbReference>
<name>A0A3E0H4R7_9PSEU</name>
<dbReference type="Proteomes" id="UP000256269">
    <property type="component" value="Unassembled WGS sequence"/>
</dbReference>
<protein>
    <submittedName>
        <fullName evidence="4">Polyhydroxybutyrate depolymerase</fullName>
    </submittedName>
</protein>
<accession>A0A3E0H4R7</accession>
<evidence type="ECO:0000256" key="1">
    <source>
        <dbReference type="ARBA" id="ARBA00022729"/>
    </source>
</evidence>
<feature type="signal peptide" evidence="3">
    <location>
        <begin position="1"/>
        <end position="17"/>
    </location>
</feature>
<dbReference type="GO" id="GO:0016787">
    <property type="term" value="F:hydrolase activity"/>
    <property type="evidence" value="ECO:0007669"/>
    <property type="project" value="UniProtKB-KW"/>
</dbReference>
<comment type="caution">
    <text evidence="4">The sequence shown here is derived from an EMBL/GenBank/DDBJ whole genome shotgun (WGS) entry which is preliminary data.</text>
</comment>
<dbReference type="Pfam" id="PF10503">
    <property type="entry name" value="Esterase_PHB"/>
    <property type="match status" value="1"/>
</dbReference>
<keyword evidence="1 3" id="KW-0732">Signal</keyword>
<keyword evidence="2" id="KW-0378">Hydrolase</keyword>
<dbReference type="RefSeq" id="WP_116179306.1">
    <property type="nucleotide sequence ID" value="NZ_CP144375.1"/>
</dbReference>
<dbReference type="OrthoDB" id="9767239at2"/>
<evidence type="ECO:0000256" key="2">
    <source>
        <dbReference type="ARBA" id="ARBA00022801"/>
    </source>
</evidence>
<proteinExistence type="predicted"/>
<evidence type="ECO:0000313" key="5">
    <source>
        <dbReference type="Proteomes" id="UP000256269"/>
    </source>
</evidence>
<dbReference type="InterPro" id="IPR050955">
    <property type="entry name" value="Plant_Biomass_Hydrol_Est"/>
</dbReference>
<dbReference type="InterPro" id="IPR010126">
    <property type="entry name" value="Esterase_phb"/>
</dbReference>
<dbReference type="InterPro" id="IPR029058">
    <property type="entry name" value="AB_hydrolase_fold"/>
</dbReference>
<dbReference type="PANTHER" id="PTHR43037">
    <property type="entry name" value="UNNAMED PRODUCT-RELATED"/>
    <property type="match status" value="1"/>
</dbReference>
<sequence>MVIRLMVVVLMSCLLTACQQPSGSTQYSIGDRTYHLYRPADLADPAPLVVFLHGGFGTGEQAEKTYGWDAEADAGHFLVAYPDGVDRAWNTGGGCCGVPARDGVDDVGFITAMVTAISRTAPVDPHKVYASGMSNGGIMAYTLACHTTIFAAIGPGSATQLGDCPSPKPLSVIHIHGTADHNVPYDGGVGDGVASIDGPSAPALDAQWRAVDKCPPPTVSTAGTSTTSVASCPDGLRVELISVAGMGHRWAPGATHTMWRFFSRS</sequence>
<dbReference type="PANTHER" id="PTHR43037:SF1">
    <property type="entry name" value="BLL1128 PROTEIN"/>
    <property type="match status" value="1"/>
</dbReference>
<gene>
    <name evidence="4" type="ORF">BCF44_115161</name>
</gene>
<keyword evidence="5" id="KW-1185">Reference proteome</keyword>
<evidence type="ECO:0000256" key="3">
    <source>
        <dbReference type="SAM" id="SignalP"/>
    </source>
</evidence>
<dbReference type="AlphaFoldDB" id="A0A3E0H4R7"/>
<dbReference type="SUPFAM" id="SSF53474">
    <property type="entry name" value="alpha/beta-Hydrolases"/>
    <property type="match status" value="1"/>
</dbReference>
<reference evidence="4 5" key="1">
    <citation type="submission" date="2018-08" db="EMBL/GenBank/DDBJ databases">
        <title>Genomic Encyclopedia of Archaeal and Bacterial Type Strains, Phase II (KMG-II): from individual species to whole genera.</title>
        <authorList>
            <person name="Goeker M."/>
        </authorList>
    </citation>
    <scope>NUCLEOTIDE SEQUENCE [LARGE SCALE GENOMIC DNA]</scope>
    <source>
        <strain evidence="4 5">DSM 45791</strain>
    </source>
</reference>
<dbReference type="EMBL" id="QUNO01000015">
    <property type="protein sequence ID" value="REH37157.1"/>
    <property type="molecule type" value="Genomic_DNA"/>
</dbReference>
<feature type="chain" id="PRO_5038818332" evidence="3">
    <location>
        <begin position="18"/>
        <end position="265"/>
    </location>
</feature>
<evidence type="ECO:0000313" key="4">
    <source>
        <dbReference type="EMBL" id="REH37157.1"/>
    </source>
</evidence>
<organism evidence="4 5">
    <name type="scientific">Kutzneria buriramensis</name>
    <dbReference type="NCBI Taxonomy" id="1045776"/>
    <lineage>
        <taxon>Bacteria</taxon>
        <taxon>Bacillati</taxon>
        <taxon>Actinomycetota</taxon>
        <taxon>Actinomycetes</taxon>
        <taxon>Pseudonocardiales</taxon>
        <taxon>Pseudonocardiaceae</taxon>
        <taxon>Kutzneria</taxon>
    </lineage>
</organism>